<keyword evidence="14" id="KW-1185">Reference proteome</keyword>
<keyword evidence="9" id="KW-0472">Membrane</keyword>
<dbReference type="Pfam" id="PF00443">
    <property type="entry name" value="UCH"/>
    <property type="match status" value="1"/>
</dbReference>
<dbReference type="InterPro" id="IPR050164">
    <property type="entry name" value="Peptidase_C19"/>
</dbReference>
<dbReference type="AlphaFoldDB" id="A0A7D9GYH1"/>
<dbReference type="CDD" id="cd02662">
    <property type="entry name" value="Peptidase_C19F"/>
    <property type="match status" value="1"/>
</dbReference>
<dbReference type="PROSITE" id="PS00973">
    <property type="entry name" value="USP_2"/>
    <property type="match status" value="1"/>
</dbReference>
<dbReference type="Gene3D" id="3.90.70.10">
    <property type="entry name" value="Cysteine proteinases"/>
    <property type="match status" value="1"/>
</dbReference>
<name>A0A7D9GYH1_DEKBR</name>
<evidence type="ECO:0000256" key="8">
    <source>
        <dbReference type="SAM" id="MobiDB-lite"/>
    </source>
</evidence>
<feature type="compositionally biased region" description="Basic and acidic residues" evidence="8">
    <location>
        <begin position="552"/>
        <end position="561"/>
    </location>
</feature>
<feature type="signal peptide" evidence="10">
    <location>
        <begin position="1"/>
        <end position="25"/>
    </location>
</feature>
<feature type="transmembrane region" description="Helical" evidence="9">
    <location>
        <begin position="68"/>
        <end position="89"/>
    </location>
</feature>
<accession>A0A7D9GYH1</accession>
<evidence type="ECO:0000256" key="7">
    <source>
        <dbReference type="ARBA" id="ARBA00022807"/>
    </source>
</evidence>
<feature type="region of interest" description="Disordered" evidence="8">
    <location>
        <begin position="282"/>
        <end position="302"/>
    </location>
</feature>
<evidence type="ECO:0000313" key="14">
    <source>
        <dbReference type="Proteomes" id="UP000478008"/>
    </source>
</evidence>
<evidence type="ECO:0000256" key="6">
    <source>
        <dbReference type="ARBA" id="ARBA00022801"/>
    </source>
</evidence>
<reference evidence="12 15" key="2">
    <citation type="journal article" date="2020" name="Appl. Microbiol. Biotechnol.">
        <title>Targeted gene deletion in Brettanomyces bruxellensis with an expression-free CRISPR-Cas9 system.</title>
        <authorList>
            <person name="Varela C."/>
            <person name="Bartel C."/>
            <person name="Onetto C."/>
            <person name="Borneman A."/>
        </authorList>
    </citation>
    <scope>NUCLEOTIDE SEQUENCE [LARGE SCALE GENOMIC DNA]</scope>
    <source>
        <strain evidence="12 15">AWRI1613</strain>
    </source>
</reference>
<evidence type="ECO:0000259" key="11">
    <source>
        <dbReference type="PROSITE" id="PS50235"/>
    </source>
</evidence>
<feature type="chain" id="PRO_5033588438" description="ubiquitinyl hydrolase 1" evidence="10">
    <location>
        <begin position="26"/>
        <end position="695"/>
    </location>
</feature>
<evidence type="ECO:0000256" key="9">
    <source>
        <dbReference type="SAM" id="Phobius"/>
    </source>
</evidence>
<dbReference type="EMBL" id="CABFWN010000001">
    <property type="protein sequence ID" value="VUG15867.1"/>
    <property type="molecule type" value="Genomic_DNA"/>
</dbReference>
<evidence type="ECO:0000256" key="1">
    <source>
        <dbReference type="ARBA" id="ARBA00000707"/>
    </source>
</evidence>
<feature type="compositionally biased region" description="Low complexity" evidence="8">
    <location>
        <begin position="643"/>
        <end position="662"/>
    </location>
</feature>
<dbReference type="InterPro" id="IPR028889">
    <property type="entry name" value="USP"/>
</dbReference>
<organism evidence="13 14">
    <name type="scientific">Dekkera bruxellensis</name>
    <name type="common">Brettanomyces custersii</name>
    <dbReference type="NCBI Taxonomy" id="5007"/>
    <lineage>
        <taxon>Eukaryota</taxon>
        <taxon>Fungi</taxon>
        <taxon>Dikarya</taxon>
        <taxon>Ascomycota</taxon>
        <taxon>Saccharomycotina</taxon>
        <taxon>Pichiomycetes</taxon>
        <taxon>Pichiales</taxon>
        <taxon>Pichiaceae</taxon>
        <taxon>Brettanomyces</taxon>
    </lineage>
</organism>
<evidence type="ECO:0000313" key="12">
    <source>
        <dbReference type="EMBL" id="KAF6013223.1"/>
    </source>
</evidence>
<keyword evidence="7" id="KW-0788">Thiol protease</keyword>
<keyword evidence="9" id="KW-1133">Transmembrane helix</keyword>
<dbReference type="GO" id="GO:0016579">
    <property type="term" value="P:protein deubiquitination"/>
    <property type="evidence" value="ECO:0007669"/>
    <property type="project" value="InterPro"/>
</dbReference>
<dbReference type="EC" id="3.4.19.12" evidence="3"/>
<evidence type="ECO:0000256" key="5">
    <source>
        <dbReference type="ARBA" id="ARBA00022786"/>
    </source>
</evidence>
<feature type="region of interest" description="Disordered" evidence="8">
    <location>
        <begin position="541"/>
        <end position="561"/>
    </location>
</feature>
<evidence type="ECO:0000313" key="15">
    <source>
        <dbReference type="Proteomes" id="UP000568158"/>
    </source>
</evidence>
<evidence type="ECO:0000256" key="3">
    <source>
        <dbReference type="ARBA" id="ARBA00012759"/>
    </source>
</evidence>
<dbReference type="PROSITE" id="PS50235">
    <property type="entry name" value="USP_3"/>
    <property type="match status" value="1"/>
</dbReference>
<dbReference type="GO" id="GO:0006508">
    <property type="term" value="P:proteolysis"/>
    <property type="evidence" value="ECO:0007669"/>
    <property type="project" value="UniProtKB-KW"/>
</dbReference>
<evidence type="ECO:0000256" key="4">
    <source>
        <dbReference type="ARBA" id="ARBA00022670"/>
    </source>
</evidence>
<dbReference type="GO" id="GO:0005634">
    <property type="term" value="C:nucleus"/>
    <property type="evidence" value="ECO:0007669"/>
    <property type="project" value="TreeGrafter"/>
</dbReference>
<dbReference type="InterPro" id="IPR018200">
    <property type="entry name" value="USP_CS"/>
</dbReference>
<feature type="region of interest" description="Disordered" evidence="8">
    <location>
        <begin position="628"/>
        <end position="695"/>
    </location>
</feature>
<comment type="catalytic activity">
    <reaction evidence="1">
        <text>Thiol-dependent hydrolysis of ester, thioester, amide, peptide and isopeptide bonds formed by the C-terminal Gly of ubiquitin (a 76-residue protein attached to proteins as an intracellular targeting signal).</text>
        <dbReference type="EC" id="3.4.19.12"/>
    </reaction>
</comment>
<keyword evidence="4" id="KW-0645">Protease</keyword>
<keyword evidence="10" id="KW-0732">Signal</keyword>
<sequence length="695" mass="78497">MTTGLHLTLITTITSYFLFTESSVAEFNRPETFTPDNLEDSKENLKGFSLLNQVTSKVFHGSTKSGNWTFIVSGVATFLFLAATTDWLLSSRGKKRPFYQQLHSFMTRLGERFSSALSLYSTSGFNSDSHLLKFHSDDYKKALKLGGYPGGLANDGNTCFMNSVLESLASSHEIVDFLTQFTDNSDDNESQKSGFFRKKQLKAPFSDALLELLNKLNGRHGRRTHTYKTKRLLSSMKDGPTKSMFLGYNQEDAQEFYQSLMRQVEKEFKKVEMQKEGLLVDEDFDKSEAEKRSQSQMPRESFEDKAAGMTMGLEDLGCLGKVYVPAVQVDPDVAGVESKVYPLKFVTPVDGLICERIGCTNCGETGGIRYTVTSGLGLTLPYNSDTAYRLEDLMDEWKKPETIDGVECNRCGLKNMKSGLEQKLAEFRQSTDSTAGRLVELTEKRISEIDETLSKPIINDDDYNRLHTKNMEKKSTKIKQAYYSRPPAVLCIHVNRSVFDPRTYTVRKNNAKLIFPIHLNITDYVATPDDINMDARMPFRKRDTPSEEEDNGKEAENSSAHDPRLEYTLKSVISHFGTHNYGHYIAFRRCRQMWWRISDEIVRLSSEKEVLASQGTFMLFYELTSRSKDEEPEEVVADETCSDDTASNDSSSSVGSCSSSIPSEEEDRLPSSTETSPDSMDEEAQKQFINAQANL</sequence>
<dbReference type="GO" id="GO:0005829">
    <property type="term" value="C:cytosol"/>
    <property type="evidence" value="ECO:0007669"/>
    <property type="project" value="TreeGrafter"/>
</dbReference>
<feature type="compositionally biased region" description="Acidic residues" evidence="8">
    <location>
        <begin position="630"/>
        <end position="642"/>
    </location>
</feature>
<dbReference type="PANTHER" id="PTHR24006:SF888">
    <property type="entry name" value="UBIQUITIN CARBOXYL-TERMINAL HYDROLASE 30"/>
    <property type="match status" value="1"/>
</dbReference>
<evidence type="ECO:0000256" key="2">
    <source>
        <dbReference type="ARBA" id="ARBA00009085"/>
    </source>
</evidence>
<dbReference type="Proteomes" id="UP000478008">
    <property type="component" value="Unassembled WGS sequence"/>
</dbReference>
<dbReference type="SUPFAM" id="SSF54001">
    <property type="entry name" value="Cysteine proteinases"/>
    <property type="match status" value="1"/>
</dbReference>
<keyword evidence="9" id="KW-0812">Transmembrane</keyword>
<proteinExistence type="inferred from homology"/>
<dbReference type="InterPro" id="IPR038765">
    <property type="entry name" value="Papain-like_cys_pep_sf"/>
</dbReference>
<reference evidence="13 14" key="1">
    <citation type="submission" date="2019-07" db="EMBL/GenBank/DDBJ databases">
        <authorList>
            <person name="Friedrich A."/>
            <person name="Schacherer J."/>
        </authorList>
    </citation>
    <scope>NUCLEOTIDE SEQUENCE [LARGE SCALE GENOMIC DNA]</scope>
</reference>
<protein>
    <recommendedName>
        <fullName evidence="3">ubiquitinyl hydrolase 1</fullName>
        <ecNumber evidence="3">3.4.19.12</ecNumber>
    </recommendedName>
</protein>
<gene>
    <name evidence="13" type="ORF">DEBR0S1_01882G</name>
    <name evidence="12" type="ORF">HII12_001938</name>
</gene>
<dbReference type="GO" id="GO:0004843">
    <property type="term" value="F:cysteine-type deubiquitinase activity"/>
    <property type="evidence" value="ECO:0007669"/>
    <property type="project" value="UniProtKB-EC"/>
</dbReference>
<dbReference type="InterPro" id="IPR001394">
    <property type="entry name" value="Peptidase_C19_UCH"/>
</dbReference>
<comment type="similarity">
    <text evidence="2">Belongs to the peptidase C19 family.</text>
</comment>
<evidence type="ECO:0000313" key="13">
    <source>
        <dbReference type="EMBL" id="VUG15867.1"/>
    </source>
</evidence>
<dbReference type="PANTHER" id="PTHR24006">
    <property type="entry name" value="UBIQUITIN CARBOXYL-TERMINAL HYDROLASE"/>
    <property type="match status" value="1"/>
</dbReference>
<evidence type="ECO:0000256" key="10">
    <source>
        <dbReference type="SAM" id="SignalP"/>
    </source>
</evidence>
<dbReference type="Proteomes" id="UP000568158">
    <property type="component" value="Unassembled WGS sequence"/>
</dbReference>
<feature type="domain" description="USP" evidence="11">
    <location>
        <begin position="150"/>
        <end position="624"/>
    </location>
</feature>
<dbReference type="EMBL" id="JABCYN010000022">
    <property type="protein sequence ID" value="KAF6013223.1"/>
    <property type="molecule type" value="Genomic_DNA"/>
</dbReference>
<keyword evidence="5" id="KW-0833">Ubl conjugation pathway</keyword>
<keyword evidence="6" id="KW-0378">Hydrolase</keyword>